<evidence type="ECO:0000256" key="7">
    <source>
        <dbReference type="ARBA" id="ARBA00022927"/>
    </source>
</evidence>
<keyword evidence="3" id="KW-0813">Transport</keyword>
<feature type="compositionally biased region" description="Polar residues" evidence="10">
    <location>
        <begin position="159"/>
        <end position="168"/>
    </location>
</feature>
<dbReference type="EMBL" id="QICQ01000012">
    <property type="protein sequence ID" value="PXV81184.1"/>
    <property type="molecule type" value="Genomic_DNA"/>
</dbReference>
<evidence type="ECO:0000313" key="14">
    <source>
        <dbReference type="Proteomes" id="UP000247780"/>
    </source>
</evidence>
<proteinExistence type="inferred from homology"/>
<comment type="caution">
    <text evidence="13">The sequence shown here is derived from an EMBL/GenBank/DDBJ whole genome shotgun (WGS) entry which is preliminary data.</text>
</comment>
<comment type="subcellular location">
    <subcellularLocation>
        <location evidence="1">Cell inner membrane</location>
        <topology evidence="1">Single-pass membrane protein</topology>
        <orientation evidence="1">Periplasmic side</orientation>
    </subcellularLocation>
</comment>
<accession>A0ABX5M9E0</accession>
<dbReference type="InterPro" id="IPR051045">
    <property type="entry name" value="TonB-dependent_transducer"/>
</dbReference>
<feature type="transmembrane region" description="Helical" evidence="11">
    <location>
        <begin position="30"/>
        <end position="50"/>
    </location>
</feature>
<evidence type="ECO:0000256" key="5">
    <source>
        <dbReference type="ARBA" id="ARBA00022519"/>
    </source>
</evidence>
<sequence length="317" mass="35391">MPAFLVSVKTDKSMQHTVVPGFPMQPHRKISLALLISLLLHMAIVAGISLNPSAQKHTKITKSIDVVLVNSKSQTKPVDTKVFAQTNLDGGGNVAEDRQAKTPLPVLPGVKPMTDLTVAAQKTKQLESKIKKLLTVAESKAHVTQPLPQAKPEQDKPKQNQPAAINPDSYSDLLQRSLEIARLEAQIAKDHEAYQKRPKRRFIGARTREYRFARYLEDWRLKVERIGNLNYPEEARRKKLYGSLQLTVGVRSDGSLESIGIDRSSGTQILDDAAIRIVRLAARNGFAPFPPDISRDTDILHITRTWVFSRSDKLLSE</sequence>
<evidence type="ECO:0000256" key="3">
    <source>
        <dbReference type="ARBA" id="ARBA00022448"/>
    </source>
</evidence>
<evidence type="ECO:0000256" key="2">
    <source>
        <dbReference type="ARBA" id="ARBA00006555"/>
    </source>
</evidence>
<reference evidence="13 14" key="1">
    <citation type="submission" date="2018-04" db="EMBL/GenBank/DDBJ databases">
        <title>Active sludge and wastewater microbial communities from Klosterneuburg, Austria.</title>
        <authorList>
            <person name="Wagner M."/>
        </authorList>
    </citation>
    <scope>NUCLEOTIDE SEQUENCE [LARGE SCALE GENOMIC DNA]</scope>
    <source>
        <strain evidence="13 14">Nm 57</strain>
    </source>
</reference>
<gene>
    <name evidence="13" type="ORF">C8R14_11260</name>
</gene>
<dbReference type="SUPFAM" id="SSF74653">
    <property type="entry name" value="TolA/TonB C-terminal domain"/>
    <property type="match status" value="1"/>
</dbReference>
<evidence type="ECO:0000256" key="11">
    <source>
        <dbReference type="SAM" id="Phobius"/>
    </source>
</evidence>
<dbReference type="PANTHER" id="PTHR33446">
    <property type="entry name" value="PROTEIN TONB-RELATED"/>
    <property type="match status" value="1"/>
</dbReference>
<name>A0ABX5M9E0_9PROT</name>
<protein>
    <submittedName>
        <fullName evidence="13">Protein TonB</fullName>
    </submittedName>
</protein>
<dbReference type="InterPro" id="IPR037682">
    <property type="entry name" value="TonB_C"/>
</dbReference>
<evidence type="ECO:0000313" key="13">
    <source>
        <dbReference type="EMBL" id="PXV81184.1"/>
    </source>
</evidence>
<keyword evidence="4" id="KW-1003">Cell membrane</keyword>
<feature type="region of interest" description="Disordered" evidence="10">
    <location>
        <begin position="141"/>
        <end position="168"/>
    </location>
</feature>
<dbReference type="Gene3D" id="3.30.1150.10">
    <property type="match status" value="1"/>
</dbReference>
<keyword evidence="14" id="KW-1185">Reference proteome</keyword>
<keyword evidence="5" id="KW-0997">Cell inner membrane</keyword>
<keyword evidence="9 11" id="KW-0472">Membrane</keyword>
<dbReference type="PANTHER" id="PTHR33446:SF11">
    <property type="entry name" value="TONB3"/>
    <property type="match status" value="1"/>
</dbReference>
<feature type="domain" description="TonB C-terminal" evidence="12">
    <location>
        <begin position="216"/>
        <end position="317"/>
    </location>
</feature>
<keyword evidence="8 11" id="KW-1133">Transmembrane helix</keyword>
<dbReference type="Proteomes" id="UP000247780">
    <property type="component" value="Unassembled WGS sequence"/>
</dbReference>
<comment type="similarity">
    <text evidence="2">Belongs to the TonB family.</text>
</comment>
<dbReference type="PROSITE" id="PS52015">
    <property type="entry name" value="TONB_CTD"/>
    <property type="match status" value="1"/>
</dbReference>
<dbReference type="Pfam" id="PF03544">
    <property type="entry name" value="TonB_C"/>
    <property type="match status" value="1"/>
</dbReference>
<organism evidence="13 14">
    <name type="scientific">Nitrosomonas eutropha</name>
    <dbReference type="NCBI Taxonomy" id="916"/>
    <lineage>
        <taxon>Bacteria</taxon>
        <taxon>Pseudomonadati</taxon>
        <taxon>Pseudomonadota</taxon>
        <taxon>Betaproteobacteria</taxon>
        <taxon>Nitrosomonadales</taxon>
        <taxon>Nitrosomonadaceae</taxon>
        <taxon>Nitrosomonas</taxon>
    </lineage>
</organism>
<evidence type="ECO:0000256" key="6">
    <source>
        <dbReference type="ARBA" id="ARBA00022692"/>
    </source>
</evidence>
<evidence type="ECO:0000256" key="9">
    <source>
        <dbReference type="ARBA" id="ARBA00023136"/>
    </source>
</evidence>
<dbReference type="NCBIfam" id="TIGR01352">
    <property type="entry name" value="tonB_Cterm"/>
    <property type="match status" value="1"/>
</dbReference>
<evidence type="ECO:0000259" key="12">
    <source>
        <dbReference type="PROSITE" id="PS52015"/>
    </source>
</evidence>
<keyword evidence="6 11" id="KW-0812">Transmembrane</keyword>
<evidence type="ECO:0000256" key="8">
    <source>
        <dbReference type="ARBA" id="ARBA00022989"/>
    </source>
</evidence>
<evidence type="ECO:0000256" key="4">
    <source>
        <dbReference type="ARBA" id="ARBA00022475"/>
    </source>
</evidence>
<dbReference type="InterPro" id="IPR006260">
    <property type="entry name" value="TonB/TolA_C"/>
</dbReference>
<keyword evidence="7" id="KW-0653">Protein transport</keyword>
<evidence type="ECO:0000256" key="1">
    <source>
        <dbReference type="ARBA" id="ARBA00004383"/>
    </source>
</evidence>
<evidence type="ECO:0000256" key="10">
    <source>
        <dbReference type="SAM" id="MobiDB-lite"/>
    </source>
</evidence>